<dbReference type="InterPro" id="IPR036291">
    <property type="entry name" value="NAD(P)-bd_dom_sf"/>
</dbReference>
<organism evidence="2">
    <name type="scientific">marine metagenome</name>
    <dbReference type="NCBI Taxonomy" id="408172"/>
    <lineage>
        <taxon>unclassified sequences</taxon>
        <taxon>metagenomes</taxon>
        <taxon>ecological metagenomes</taxon>
    </lineage>
</organism>
<evidence type="ECO:0000259" key="1">
    <source>
        <dbReference type="SMART" id="SM00881"/>
    </source>
</evidence>
<dbReference type="Pfam" id="PF13380">
    <property type="entry name" value="CoA_binding_2"/>
    <property type="match status" value="1"/>
</dbReference>
<dbReference type="InterPro" id="IPR032875">
    <property type="entry name" value="Succ_CoA_lig_flav_dom"/>
</dbReference>
<dbReference type="AlphaFoldDB" id="A0A381VX85"/>
<dbReference type="Gene3D" id="3.40.50.261">
    <property type="entry name" value="Succinyl-CoA synthetase domains"/>
    <property type="match status" value="2"/>
</dbReference>
<dbReference type="Pfam" id="PF13549">
    <property type="entry name" value="ATP-grasp_5"/>
    <property type="match status" value="1"/>
</dbReference>
<dbReference type="SUPFAM" id="SSF52210">
    <property type="entry name" value="Succinyl-CoA synthetase domains"/>
    <property type="match status" value="2"/>
</dbReference>
<proteinExistence type="predicted"/>
<dbReference type="EMBL" id="UINC01010065">
    <property type="protein sequence ID" value="SVA44920.1"/>
    <property type="molecule type" value="Genomic_DNA"/>
</dbReference>
<dbReference type="PANTHER" id="PTHR42793">
    <property type="entry name" value="COA BINDING DOMAIN CONTAINING PROTEIN"/>
    <property type="match status" value="1"/>
</dbReference>
<dbReference type="Pfam" id="PF13607">
    <property type="entry name" value="Succ_CoA_lig"/>
    <property type="match status" value="1"/>
</dbReference>
<sequence length="696" mass="74214">VAVVGASEDLRKFGSRVLKNTIHGGFAGRIIPVNPRREHIFGLPAVASVDRLANPVDVAVIAVPRTAVRDTITQCAAIGVGCCVIITAGFSEIDGAGADLQEELVQIARRAGMRLIGPNCLGLLNTHARLLLNSSPAMTVTPFHTGAIAHLSQSGALMATTYNRGVEDQARFSTAVSLGNQADLELCDFIEYLAGDSHTRVITLYVEGFKDPQRFVEAVRRCRSAGKPVLMVKAGTTEVGARVTRSHTASLASTQRVLEAVCREEGVLLLDDMRGMMQSAEVFARFGVPAGDGICVISGSGGAGALCADRLAERSLRLASFSIDTREKLETLFEPSQLGNPLDMGALREKSFTHVGDGGLAIAAADPDVSAVLVPITTGPMLGEFARAMVESIRTTGKPALFVVIQGSADDGAREILKQEGMLVFETLDEAFRVLECWMAASMFPAAVGLPERPPGLPEKPVNHELPLLPTEHEVKKLVARYGIETVHEQLAGNPDDAAAVARKVGYPVALKASCRSLVHKSDVGGVFLNLEDEQALRAAWDQITQRLGPDLESCLICRMEPADAEMILGISHDPEFGPMVLFGLGGLVAEIVDDVVLTPAPVDPQRVLALLQTLKLWPLLNGARGRQKLDTDAVCNMISRLSWLGDDLRDMLLELDLNPVMVRRQGEGAVAVDARATLKTASQNINTGLSSAGSD</sequence>
<dbReference type="SUPFAM" id="SSF56059">
    <property type="entry name" value="Glutathione synthetase ATP-binding domain-like"/>
    <property type="match status" value="1"/>
</dbReference>
<gene>
    <name evidence="2" type="ORF">METZ01_LOCUS97774</name>
</gene>
<dbReference type="SUPFAM" id="SSF51735">
    <property type="entry name" value="NAD(P)-binding Rossmann-fold domains"/>
    <property type="match status" value="1"/>
</dbReference>
<protein>
    <recommendedName>
        <fullName evidence="1">CoA-binding domain-containing protein</fullName>
    </recommendedName>
</protein>
<name>A0A381VX85_9ZZZZ</name>
<dbReference type="Gene3D" id="3.40.50.720">
    <property type="entry name" value="NAD(P)-binding Rossmann-like Domain"/>
    <property type="match status" value="1"/>
</dbReference>
<dbReference type="InterPro" id="IPR003781">
    <property type="entry name" value="CoA-bd"/>
</dbReference>
<dbReference type="GO" id="GO:0005524">
    <property type="term" value="F:ATP binding"/>
    <property type="evidence" value="ECO:0007669"/>
    <property type="project" value="InterPro"/>
</dbReference>
<dbReference type="InterPro" id="IPR013815">
    <property type="entry name" value="ATP_grasp_subdomain_1"/>
</dbReference>
<dbReference type="Gene3D" id="3.30.470.20">
    <property type="entry name" value="ATP-grasp fold, B domain"/>
    <property type="match status" value="1"/>
</dbReference>
<dbReference type="InterPro" id="IPR016102">
    <property type="entry name" value="Succinyl-CoA_synth-like"/>
</dbReference>
<accession>A0A381VX85</accession>
<feature type="domain" description="CoA-binding" evidence="1">
    <location>
        <begin position="1"/>
        <end position="90"/>
    </location>
</feature>
<reference evidence="2" key="1">
    <citation type="submission" date="2018-05" db="EMBL/GenBank/DDBJ databases">
        <authorList>
            <person name="Lanie J.A."/>
            <person name="Ng W.-L."/>
            <person name="Kazmierczak K.M."/>
            <person name="Andrzejewski T.M."/>
            <person name="Davidsen T.M."/>
            <person name="Wayne K.J."/>
            <person name="Tettelin H."/>
            <person name="Glass J.I."/>
            <person name="Rusch D."/>
            <person name="Podicherti R."/>
            <person name="Tsui H.-C.T."/>
            <person name="Winkler M.E."/>
        </authorList>
    </citation>
    <scope>NUCLEOTIDE SEQUENCE</scope>
</reference>
<dbReference type="Gene3D" id="3.30.1490.20">
    <property type="entry name" value="ATP-grasp fold, A domain"/>
    <property type="match status" value="1"/>
</dbReference>
<dbReference type="PANTHER" id="PTHR42793:SF1">
    <property type="entry name" value="PEPTIDYL-LYSINE N-ACETYLTRANSFERASE PATZ"/>
    <property type="match status" value="1"/>
</dbReference>
<dbReference type="SMART" id="SM00881">
    <property type="entry name" value="CoA_binding"/>
    <property type="match status" value="1"/>
</dbReference>
<feature type="non-terminal residue" evidence="2">
    <location>
        <position position="1"/>
    </location>
</feature>
<evidence type="ECO:0000313" key="2">
    <source>
        <dbReference type="EMBL" id="SVA44920.1"/>
    </source>
</evidence>